<evidence type="ECO:0000313" key="5">
    <source>
        <dbReference type="EMBL" id="TCK97894.1"/>
    </source>
</evidence>
<evidence type="ECO:0000259" key="4">
    <source>
        <dbReference type="Pfam" id="PF13861"/>
    </source>
</evidence>
<dbReference type="Pfam" id="PF03963">
    <property type="entry name" value="FlgD"/>
    <property type="match status" value="1"/>
</dbReference>
<comment type="caution">
    <text evidence="5">The sequence shown here is derived from an EMBL/GenBank/DDBJ whole genome shotgun (WGS) entry which is preliminary data.</text>
</comment>
<feature type="domain" description="FlgD Tudor-like" evidence="4">
    <location>
        <begin position="79"/>
        <end position="132"/>
    </location>
</feature>
<keyword evidence="2" id="KW-1005">Bacterial flagellum biogenesis</keyword>
<comment type="similarity">
    <text evidence="1">Belongs to the FlgD family.</text>
</comment>
<dbReference type="AlphaFoldDB" id="A0A4R1N1M1"/>
<feature type="compositionally biased region" description="Acidic residues" evidence="3">
    <location>
        <begin position="144"/>
        <end position="153"/>
    </location>
</feature>
<evidence type="ECO:0000256" key="1">
    <source>
        <dbReference type="ARBA" id="ARBA00010577"/>
    </source>
</evidence>
<evidence type="ECO:0000256" key="3">
    <source>
        <dbReference type="SAM" id="MobiDB-lite"/>
    </source>
</evidence>
<dbReference type="OrthoDB" id="280334at2"/>
<dbReference type="Proteomes" id="UP000294545">
    <property type="component" value="Unassembled WGS sequence"/>
</dbReference>
<sequence>MSSINEIRDGLIEKYGHKAETKEHGDSLGKDAFLQLLVTQMQHQDPLNPMDDKEFIAQMAQFSALEQMQNLNASFSDQQAFSLIGKGVVAQVTNPHTYEVQTVVGEVEAVTKVNGKIYLELDDYTITLDDVRSVFSMPDKEKVDDTDDVEEDDDKNKDEVTD</sequence>
<dbReference type="RefSeq" id="WP_132279445.1">
    <property type="nucleotide sequence ID" value="NZ_SMGQ01000011.1"/>
</dbReference>
<protein>
    <submittedName>
        <fullName evidence="5">FlgD-like protein</fullName>
    </submittedName>
</protein>
<dbReference type="GO" id="GO:0044781">
    <property type="term" value="P:bacterial-type flagellum organization"/>
    <property type="evidence" value="ECO:0007669"/>
    <property type="project" value="UniProtKB-KW"/>
</dbReference>
<evidence type="ECO:0000256" key="2">
    <source>
        <dbReference type="ARBA" id="ARBA00022795"/>
    </source>
</evidence>
<dbReference type="Pfam" id="PF13861">
    <property type="entry name" value="FLgD_tudor"/>
    <property type="match status" value="1"/>
</dbReference>
<dbReference type="InterPro" id="IPR025963">
    <property type="entry name" value="FLgD_Tudor"/>
</dbReference>
<evidence type="ECO:0000313" key="6">
    <source>
        <dbReference type="Proteomes" id="UP000294545"/>
    </source>
</evidence>
<proteinExistence type="inferred from homology"/>
<organism evidence="5 6">
    <name type="scientific">Natranaerovirga hydrolytica</name>
    <dbReference type="NCBI Taxonomy" id="680378"/>
    <lineage>
        <taxon>Bacteria</taxon>
        <taxon>Bacillati</taxon>
        <taxon>Bacillota</taxon>
        <taxon>Clostridia</taxon>
        <taxon>Lachnospirales</taxon>
        <taxon>Natranaerovirgaceae</taxon>
        <taxon>Natranaerovirga</taxon>
    </lineage>
</organism>
<gene>
    <name evidence="5" type="ORF">EDC19_0296</name>
</gene>
<dbReference type="EMBL" id="SMGQ01000011">
    <property type="protein sequence ID" value="TCK97894.1"/>
    <property type="molecule type" value="Genomic_DNA"/>
</dbReference>
<feature type="region of interest" description="Disordered" evidence="3">
    <location>
        <begin position="138"/>
        <end position="162"/>
    </location>
</feature>
<reference evidence="5 6" key="1">
    <citation type="submission" date="2019-03" db="EMBL/GenBank/DDBJ databases">
        <title>Genomic Encyclopedia of Type Strains, Phase IV (KMG-IV): sequencing the most valuable type-strain genomes for metagenomic binning, comparative biology and taxonomic classification.</title>
        <authorList>
            <person name="Goeker M."/>
        </authorList>
    </citation>
    <scope>NUCLEOTIDE SEQUENCE [LARGE SCALE GENOMIC DNA]</scope>
    <source>
        <strain evidence="5 6">DSM 24176</strain>
    </source>
</reference>
<name>A0A4R1N1M1_9FIRM</name>
<dbReference type="InterPro" id="IPR005648">
    <property type="entry name" value="FlgD"/>
</dbReference>
<accession>A0A4R1N1M1</accession>
<keyword evidence="6" id="KW-1185">Reference proteome</keyword>